<name>A0A914XAG6_9BILA</name>
<dbReference type="GO" id="GO:0006874">
    <property type="term" value="P:intracellular calcium ion homeostasis"/>
    <property type="evidence" value="ECO:0007669"/>
    <property type="project" value="TreeGrafter"/>
</dbReference>
<dbReference type="AlphaFoldDB" id="A0A914XAG6"/>
<evidence type="ECO:0000313" key="2">
    <source>
        <dbReference type="Proteomes" id="UP000887566"/>
    </source>
</evidence>
<organism evidence="2 3">
    <name type="scientific">Plectus sambesii</name>
    <dbReference type="NCBI Taxonomy" id="2011161"/>
    <lineage>
        <taxon>Eukaryota</taxon>
        <taxon>Metazoa</taxon>
        <taxon>Ecdysozoa</taxon>
        <taxon>Nematoda</taxon>
        <taxon>Chromadorea</taxon>
        <taxon>Plectida</taxon>
        <taxon>Plectina</taxon>
        <taxon>Plectoidea</taxon>
        <taxon>Plectidae</taxon>
        <taxon>Plectus</taxon>
    </lineage>
</organism>
<feature type="transmembrane region" description="Helical" evidence="1">
    <location>
        <begin position="84"/>
        <end position="106"/>
    </location>
</feature>
<sequence>MLLRLSEITRWMGVSVFELWLHSVGLLMSLVLLVVKRETNIPVSFWLVFAPLFAASAFNFYFVLVVFVRMVFEERSFKIPSIRAAVACFGLLMIVVFEVLLCWKLNDADIGFPSLRASYGVVFAPIWVLMACLCVRACQLT</sequence>
<dbReference type="WBParaSite" id="PSAMB.scaffold673size44094.g8059.t1">
    <property type="protein sequence ID" value="PSAMB.scaffold673size44094.g8059.t1"/>
    <property type="gene ID" value="PSAMB.scaffold673size44094.g8059"/>
</dbReference>
<proteinExistence type="predicted"/>
<dbReference type="InterPro" id="IPR019396">
    <property type="entry name" value="TM_Fragile-X-F-assoc"/>
</dbReference>
<keyword evidence="1" id="KW-1133">Transmembrane helix</keyword>
<dbReference type="PANTHER" id="PTHR13568:SF9">
    <property type="entry name" value="TRANSMEMBRANE PROTEIN 203"/>
    <property type="match status" value="1"/>
</dbReference>
<dbReference type="GO" id="GO:0005783">
    <property type="term" value="C:endoplasmic reticulum"/>
    <property type="evidence" value="ECO:0007669"/>
    <property type="project" value="TreeGrafter"/>
</dbReference>
<evidence type="ECO:0000313" key="3">
    <source>
        <dbReference type="WBParaSite" id="PSAMB.scaffold673size44094.g8059.t1"/>
    </source>
</evidence>
<feature type="transmembrane region" description="Helical" evidence="1">
    <location>
        <begin position="12"/>
        <end position="34"/>
    </location>
</feature>
<keyword evidence="1" id="KW-0812">Transmembrane</keyword>
<accession>A0A914XAG6</accession>
<evidence type="ECO:0000256" key="1">
    <source>
        <dbReference type="SAM" id="Phobius"/>
    </source>
</evidence>
<feature type="transmembrane region" description="Helical" evidence="1">
    <location>
        <begin position="118"/>
        <end position="138"/>
    </location>
</feature>
<protein>
    <submittedName>
        <fullName evidence="3">Transmembrane protein</fullName>
    </submittedName>
</protein>
<dbReference type="PANTHER" id="PTHR13568">
    <property type="entry name" value="FAM11A, B PROTEIN"/>
    <property type="match status" value="1"/>
</dbReference>
<dbReference type="Proteomes" id="UP000887566">
    <property type="component" value="Unplaced"/>
</dbReference>
<reference evidence="3" key="1">
    <citation type="submission" date="2022-11" db="UniProtKB">
        <authorList>
            <consortium name="WormBaseParasite"/>
        </authorList>
    </citation>
    <scope>IDENTIFICATION</scope>
</reference>
<dbReference type="Pfam" id="PF10269">
    <property type="entry name" value="Tmemb_185A"/>
    <property type="match status" value="1"/>
</dbReference>
<keyword evidence="2" id="KW-1185">Reference proteome</keyword>
<keyword evidence="1" id="KW-0472">Membrane</keyword>
<feature type="transmembrane region" description="Helical" evidence="1">
    <location>
        <begin position="46"/>
        <end position="72"/>
    </location>
</feature>